<dbReference type="Proteomes" id="UP000678276">
    <property type="component" value="Unassembled WGS sequence"/>
</dbReference>
<keyword evidence="2" id="KW-1185">Reference proteome</keyword>
<evidence type="ECO:0000313" key="2">
    <source>
        <dbReference type="Proteomes" id="UP000678276"/>
    </source>
</evidence>
<comment type="caution">
    <text evidence="1">The sequence shown here is derived from an EMBL/GenBank/DDBJ whole genome shotgun (WGS) entry which is preliminary data.</text>
</comment>
<evidence type="ECO:0000313" key="1">
    <source>
        <dbReference type="EMBL" id="MBP0617802.1"/>
    </source>
</evidence>
<dbReference type="RefSeq" id="WP_209596924.1">
    <property type="nucleotide sequence ID" value="NZ_JAGJCF010000020.1"/>
</dbReference>
<sequence length="175" mass="19018">MVNDDDTNEPRTGGAEAADAMALYRRFLNGDPGTCVVTVKEGCHAFSTGDEINATYSSRHDTDHFVWLTPDRDPVGFISDERIDDLLNRRAIALFASDMGPITVSDPDTAAAVARLKAERRQAVLDLPTDSDQRVGLDAVRTLPPALSIELEPMVKDGPVSRLSLADAVLPKRWG</sequence>
<dbReference type="EMBL" id="JAGJCF010000020">
    <property type="protein sequence ID" value="MBP0617802.1"/>
    <property type="molecule type" value="Genomic_DNA"/>
</dbReference>
<evidence type="ECO:0008006" key="3">
    <source>
        <dbReference type="Google" id="ProtNLM"/>
    </source>
</evidence>
<name>A0ABS4BM42_9HYPH</name>
<protein>
    <recommendedName>
        <fullName evidence="3">CBS domain-containing protein</fullName>
    </recommendedName>
</protein>
<gene>
    <name evidence="1" type="ORF">J6595_19655</name>
</gene>
<organism evidence="1 2">
    <name type="scientific">Jiella mangrovi</name>
    <dbReference type="NCBI Taxonomy" id="2821407"/>
    <lineage>
        <taxon>Bacteria</taxon>
        <taxon>Pseudomonadati</taxon>
        <taxon>Pseudomonadota</taxon>
        <taxon>Alphaproteobacteria</taxon>
        <taxon>Hyphomicrobiales</taxon>
        <taxon>Aurantimonadaceae</taxon>
        <taxon>Jiella</taxon>
    </lineage>
</organism>
<proteinExistence type="predicted"/>
<accession>A0ABS4BM42</accession>
<reference evidence="1 2" key="1">
    <citation type="submission" date="2021-04" db="EMBL/GenBank/DDBJ databases">
        <title>Whole genome sequence of Jiella sp. KSK16Y-1.</title>
        <authorList>
            <person name="Tuo L."/>
        </authorList>
    </citation>
    <scope>NUCLEOTIDE SEQUENCE [LARGE SCALE GENOMIC DNA]</scope>
    <source>
        <strain evidence="1 2">KSK16Y-1</strain>
    </source>
</reference>